<reference evidence="8" key="2">
    <citation type="submission" date="2018-05" db="EMBL/GenBank/DDBJ databases">
        <title>OgluRS3 (Oryza glumaepatula Reference Sequence Version 3).</title>
        <authorList>
            <person name="Zhang J."/>
            <person name="Kudrna D."/>
            <person name="Lee S."/>
            <person name="Talag J."/>
            <person name="Welchert J."/>
            <person name="Wing R.A."/>
        </authorList>
    </citation>
    <scope>NUCLEOTIDE SEQUENCE [LARGE SCALE GENOMIC DNA]</scope>
</reference>
<keyword evidence="5" id="KW-0611">Plant defense</keyword>
<reference evidence="8" key="1">
    <citation type="submission" date="2015-04" db="UniProtKB">
        <authorList>
            <consortium name="EnsemblPlants"/>
        </authorList>
    </citation>
    <scope>IDENTIFICATION</scope>
</reference>
<feature type="domain" description="Disease resistance N-terminal" evidence="7">
    <location>
        <begin position="537"/>
        <end position="622"/>
    </location>
</feature>
<dbReference type="HOGENOM" id="CLU_001090_1_1_1"/>
<evidence type="ECO:0000313" key="9">
    <source>
        <dbReference type="Proteomes" id="UP000026961"/>
    </source>
</evidence>
<evidence type="ECO:0000313" key="8">
    <source>
        <dbReference type="EnsemblPlants" id="OGLUM05G25160.1"/>
    </source>
</evidence>
<organism evidence="8">
    <name type="scientific">Oryza glumipatula</name>
    <dbReference type="NCBI Taxonomy" id="40148"/>
    <lineage>
        <taxon>Eukaryota</taxon>
        <taxon>Viridiplantae</taxon>
        <taxon>Streptophyta</taxon>
        <taxon>Embryophyta</taxon>
        <taxon>Tracheophyta</taxon>
        <taxon>Spermatophyta</taxon>
        <taxon>Magnoliopsida</taxon>
        <taxon>Liliopsida</taxon>
        <taxon>Poales</taxon>
        <taxon>Poaceae</taxon>
        <taxon>BOP clade</taxon>
        <taxon>Oryzoideae</taxon>
        <taxon>Oryzeae</taxon>
        <taxon>Oryzinae</taxon>
        <taxon>Oryza</taxon>
    </lineage>
</organism>
<dbReference type="Pfam" id="PF18052">
    <property type="entry name" value="Rx_N"/>
    <property type="match status" value="2"/>
</dbReference>
<feature type="domain" description="Disease resistance N-terminal" evidence="7">
    <location>
        <begin position="17"/>
        <end position="107"/>
    </location>
</feature>
<keyword evidence="4" id="KW-0547">Nucleotide-binding</keyword>
<dbReference type="PANTHER" id="PTHR33377">
    <property type="entry name" value="OS10G0134700 PROTEIN-RELATED"/>
    <property type="match status" value="1"/>
</dbReference>
<sequence length="1002" mass="116563">MSISRSQLMEMFISAAIGDLISRSMSFIVGKYCNCNQATAEENLQRLRQLLMRISTIVEEAEGRHVRNQGMLQQLKILRDEMLKGCYILDNFRYRAIQDKAKDDEVSHSFALSRFNPAKRLRFPTSKPQQTVFSGGEVEDLQKMVHRLEILIADMKEFIAFLVQYRPMYRQPYSTHLFLDKCMFNRHMELEHAIEFLLQMEPPGSSNLGVLPIIGPRHIGKSTLVEHVCIDERVRNHFSLILFYSGNSMKDETPTTLRENFIVKHRGNAFHKRLLLVIELSRYADEEKWRLYSSELRMPHGTKIIITSRSENITSFGTTRPLRLRPLTCEAFWYFFKVRIFGSIDPEEHVKLASIAMEIAKEMEGSFMHGNVFAGLLRTNFNAQFWYRVLAWTREHIPNNLNLCSEYPDDVTMNHPAYIKGIAQPIKHFCMYEPYPKGSLEDDVPDTTVQDMLCGKAKARSNSEILVWKSQIPPYHNFISRCVVQSSRITACCRRVANNTTPPAKLHFSALISASMALTTFFREGFLMELLSAILGDFVSRSITFMIDRYPKQRPSVDENLQRLHHLLVRIRTVVEEAEQRHVTNHGMIRQLELLREQMFRGHCVLDAFRFRDEEEDEVTPRFALSKFNRAKRIRFSDSSSNTQIQTRSTNDLHQTVTSLERIIGDTKEFVVFLMSYPPVYRQPYSTHLYLDGCMFSRQMERENAISFLLQREPLAVAEEIVQVLPVVGPEFVGKSTLVGHICRDQRVREHFSLILYYSGDDLRYEKAETFSEICQTKHRNESNDAMDGRLLLIIELLGDVDERTLKKIHSSFRKQMTHEIKIMITSRSEKIIRLGAKQALRLNFLPFEAYWYFFKVLAFGATDPEQHPKLASMAMEIATMLRGCFLCAHIGGALLKANFNSKFWSRFVAFVREYIDEINSLMPCDCQDHPKFGWVIVRPKPENYFVLRDSYQKALVEDDGPKIKLVDLLSGRVRRRGKFEVLVWKSRIPPYYSYISNCVMY</sequence>
<evidence type="ECO:0000256" key="3">
    <source>
        <dbReference type="ARBA" id="ARBA00022737"/>
    </source>
</evidence>
<evidence type="ECO:0000256" key="4">
    <source>
        <dbReference type="ARBA" id="ARBA00022741"/>
    </source>
</evidence>
<evidence type="ECO:0000259" key="6">
    <source>
        <dbReference type="Pfam" id="PF00931"/>
    </source>
</evidence>
<evidence type="ECO:0000256" key="1">
    <source>
        <dbReference type="ARBA" id="ARBA00008894"/>
    </source>
</evidence>
<dbReference type="SUPFAM" id="SSF52540">
    <property type="entry name" value="P-loop containing nucleoside triphosphate hydrolases"/>
    <property type="match status" value="2"/>
</dbReference>
<dbReference type="EnsemblPlants" id="OGLUM05G25160.1">
    <property type="protein sequence ID" value="OGLUM05G25160.1"/>
    <property type="gene ID" value="OGLUM05G25160"/>
</dbReference>
<evidence type="ECO:0000256" key="2">
    <source>
        <dbReference type="ARBA" id="ARBA00022614"/>
    </source>
</evidence>
<keyword evidence="9" id="KW-1185">Reference proteome</keyword>
<evidence type="ECO:0000259" key="7">
    <source>
        <dbReference type="Pfam" id="PF18052"/>
    </source>
</evidence>
<dbReference type="InterPro" id="IPR002182">
    <property type="entry name" value="NB-ARC"/>
</dbReference>
<accession>A0A0E0A1Z8</accession>
<dbReference type="PANTHER" id="PTHR33377:SF115">
    <property type="entry name" value="OS05G0533301 PROTEIN"/>
    <property type="match status" value="1"/>
</dbReference>
<protein>
    <recommendedName>
        <fullName evidence="10">NB-ARC domain-containing protein</fullName>
    </recommendedName>
</protein>
<keyword evidence="2" id="KW-0433">Leucine-rich repeat</keyword>
<dbReference type="Gramene" id="OGLUM05G25160.1">
    <property type="protein sequence ID" value="OGLUM05G25160.1"/>
    <property type="gene ID" value="OGLUM05G25160"/>
</dbReference>
<dbReference type="GO" id="GO:0006952">
    <property type="term" value="P:defense response"/>
    <property type="evidence" value="ECO:0007669"/>
    <property type="project" value="UniProtKB-KW"/>
</dbReference>
<dbReference type="Pfam" id="PF00931">
    <property type="entry name" value="NB-ARC"/>
    <property type="match status" value="1"/>
</dbReference>
<dbReference type="Gene3D" id="3.40.50.300">
    <property type="entry name" value="P-loop containing nucleotide triphosphate hydrolases"/>
    <property type="match status" value="2"/>
</dbReference>
<evidence type="ECO:0000256" key="5">
    <source>
        <dbReference type="ARBA" id="ARBA00022821"/>
    </source>
</evidence>
<dbReference type="InterPro" id="IPR041118">
    <property type="entry name" value="Rx_N"/>
</dbReference>
<dbReference type="InterPro" id="IPR027417">
    <property type="entry name" value="P-loop_NTPase"/>
</dbReference>
<dbReference type="GO" id="GO:0043531">
    <property type="term" value="F:ADP binding"/>
    <property type="evidence" value="ECO:0007669"/>
    <property type="project" value="InterPro"/>
</dbReference>
<dbReference type="Proteomes" id="UP000026961">
    <property type="component" value="Chromosome 5"/>
</dbReference>
<evidence type="ECO:0008006" key="10">
    <source>
        <dbReference type="Google" id="ProtNLM"/>
    </source>
</evidence>
<comment type="similarity">
    <text evidence="1">Belongs to the disease resistance NB-LRR family.</text>
</comment>
<feature type="domain" description="NB-ARC" evidence="6">
    <location>
        <begin position="720"/>
        <end position="862"/>
    </location>
</feature>
<keyword evidence="3" id="KW-0677">Repeat</keyword>
<dbReference type="eggNOG" id="KOG4658">
    <property type="taxonomic scope" value="Eukaryota"/>
</dbReference>
<dbReference type="AlphaFoldDB" id="A0A0E0A1Z8"/>
<name>A0A0E0A1Z8_9ORYZ</name>
<proteinExistence type="inferred from homology"/>